<evidence type="ECO:0000256" key="3">
    <source>
        <dbReference type="SAM" id="MobiDB-lite"/>
    </source>
</evidence>
<feature type="compositionally biased region" description="Polar residues" evidence="3">
    <location>
        <begin position="705"/>
        <end position="715"/>
    </location>
</feature>
<feature type="region of interest" description="Disordered" evidence="3">
    <location>
        <begin position="611"/>
        <end position="631"/>
    </location>
</feature>
<evidence type="ECO:0000259" key="6">
    <source>
        <dbReference type="PROSITE" id="PS50219"/>
    </source>
</evidence>
<dbReference type="InterPro" id="IPR011993">
    <property type="entry name" value="PH-like_dom_sf"/>
</dbReference>
<dbReference type="PANTHER" id="PTHR46572:SF1">
    <property type="entry name" value="RHO1 GUANINE NUCLEOTIDE EXCHANGE FACTOR TUS1"/>
    <property type="match status" value="1"/>
</dbReference>
<feature type="compositionally biased region" description="Pro residues" evidence="3">
    <location>
        <begin position="171"/>
        <end position="182"/>
    </location>
</feature>
<organism evidence="7 8">
    <name type="scientific">Coniosporium apollinis</name>
    <dbReference type="NCBI Taxonomy" id="61459"/>
    <lineage>
        <taxon>Eukaryota</taxon>
        <taxon>Fungi</taxon>
        <taxon>Dikarya</taxon>
        <taxon>Ascomycota</taxon>
        <taxon>Pezizomycotina</taxon>
        <taxon>Dothideomycetes</taxon>
        <taxon>Dothideomycetes incertae sedis</taxon>
        <taxon>Coniosporium</taxon>
    </lineage>
</organism>
<dbReference type="Gene3D" id="2.30.29.30">
    <property type="entry name" value="Pleckstrin-homology domain (PH domain)/Phosphotyrosine-binding domain (PTB)"/>
    <property type="match status" value="1"/>
</dbReference>
<feature type="compositionally biased region" description="Basic and acidic residues" evidence="3">
    <location>
        <begin position="244"/>
        <end position="258"/>
    </location>
</feature>
<evidence type="ECO:0000313" key="7">
    <source>
        <dbReference type="EMBL" id="KAJ9666205.1"/>
    </source>
</evidence>
<feature type="region of interest" description="Disordered" evidence="3">
    <location>
        <begin position="448"/>
        <end position="487"/>
    </location>
</feature>
<dbReference type="InterPro" id="IPR057283">
    <property type="entry name" value="RGF3_WH"/>
</dbReference>
<dbReference type="Proteomes" id="UP001172684">
    <property type="component" value="Unassembled WGS sequence"/>
</dbReference>
<dbReference type="SUPFAM" id="SSF50729">
    <property type="entry name" value="PH domain-like"/>
    <property type="match status" value="1"/>
</dbReference>
<keyword evidence="2" id="KW-0344">Guanine-nucleotide releasing factor</keyword>
<feature type="compositionally biased region" description="Low complexity" evidence="3">
    <location>
        <begin position="1248"/>
        <end position="1260"/>
    </location>
</feature>
<name>A0ABQ9NY05_9PEZI</name>
<feature type="domain" description="CNH" evidence="6">
    <location>
        <begin position="1379"/>
        <end position="1686"/>
    </location>
</feature>
<dbReference type="CDD" id="cd00821">
    <property type="entry name" value="PH"/>
    <property type="match status" value="1"/>
</dbReference>
<dbReference type="PROSITE" id="PS50219">
    <property type="entry name" value="CNH"/>
    <property type="match status" value="1"/>
</dbReference>
<dbReference type="InterPro" id="IPR001180">
    <property type="entry name" value="CNH_dom"/>
</dbReference>
<dbReference type="CDD" id="cd00160">
    <property type="entry name" value="RhoGEF"/>
    <property type="match status" value="1"/>
</dbReference>
<comment type="caution">
    <text evidence="7">The sequence shown here is derived from an EMBL/GenBank/DDBJ whole genome shotgun (WGS) entry which is preliminary data.</text>
</comment>
<dbReference type="PANTHER" id="PTHR46572">
    <property type="entry name" value="RHO1 GDP-GTP EXCHANGE PROTEIN 1-RELATED"/>
    <property type="match status" value="1"/>
</dbReference>
<evidence type="ECO:0000313" key="8">
    <source>
        <dbReference type="Proteomes" id="UP001172684"/>
    </source>
</evidence>
<dbReference type="InterPro" id="IPR052233">
    <property type="entry name" value="Rho-type_GEFs"/>
</dbReference>
<feature type="domain" description="PH" evidence="4">
    <location>
        <begin position="1129"/>
        <end position="1314"/>
    </location>
</feature>
<proteinExistence type="predicted"/>
<dbReference type="SMART" id="SM00233">
    <property type="entry name" value="PH"/>
    <property type="match status" value="1"/>
</dbReference>
<dbReference type="Pfam" id="PF23582">
    <property type="entry name" value="WHD_RGF3"/>
    <property type="match status" value="1"/>
</dbReference>
<feature type="region of interest" description="Disordered" evidence="3">
    <location>
        <begin position="102"/>
        <end position="126"/>
    </location>
</feature>
<keyword evidence="8" id="KW-1185">Reference proteome</keyword>
<dbReference type="InterPro" id="IPR041675">
    <property type="entry name" value="PH_5"/>
</dbReference>
<reference evidence="7" key="1">
    <citation type="submission" date="2022-10" db="EMBL/GenBank/DDBJ databases">
        <title>Culturing micro-colonial fungi from biological soil crusts in the Mojave desert and describing Neophaeococcomyces mojavensis, and introducing the new genera and species Taxawa tesnikishii.</title>
        <authorList>
            <person name="Kurbessoian T."/>
            <person name="Stajich J.E."/>
        </authorList>
    </citation>
    <scope>NUCLEOTIDE SEQUENCE</scope>
    <source>
        <strain evidence="7">TK_1</strain>
    </source>
</reference>
<dbReference type="InterPro" id="IPR001849">
    <property type="entry name" value="PH_domain"/>
</dbReference>
<dbReference type="Pfam" id="PF00780">
    <property type="entry name" value="CNH"/>
    <property type="match status" value="1"/>
</dbReference>
<feature type="region of interest" description="Disordered" evidence="3">
    <location>
        <begin position="515"/>
        <end position="547"/>
    </location>
</feature>
<feature type="compositionally biased region" description="Low complexity" evidence="3">
    <location>
        <begin position="521"/>
        <end position="530"/>
    </location>
</feature>
<feature type="compositionally biased region" description="Basic and acidic residues" evidence="3">
    <location>
        <begin position="688"/>
        <end position="697"/>
    </location>
</feature>
<dbReference type="Pfam" id="PF15405">
    <property type="entry name" value="PH_5"/>
    <property type="match status" value="1"/>
</dbReference>
<dbReference type="Pfam" id="PF00621">
    <property type="entry name" value="RhoGEF"/>
    <property type="match status" value="1"/>
</dbReference>
<feature type="region of interest" description="Disordered" evidence="3">
    <location>
        <begin position="219"/>
        <end position="355"/>
    </location>
</feature>
<gene>
    <name evidence="7" type="primary">TUS1</name>
    <name evidence="7" type="ORF">H2201_003639</name>
</gene>
<protein>
    <submittedName>
        <fullName evidence="7">Rho guanine nucleotide exchange factor</fullName>
    </submittedName>
</protein>
<keyword evidence="1" id="KW-0597">Phosphoprotein</keyword>
<dbReference type="Gene3D" id="1.20.900.10">
    <property type="entry name" value="Dbl homology (DH) domain"/>
    <property type="match status" value="1"/>
</dbReference>
<feature type="compositionally biased region" description="Polar residues" evidence="3">
    <location>
        <begin position="189"/>
        <end position="199"/>
    </location>
</feature>
<feature type="region of interest" description="Disordered" evidence="3">
    <location>
        <begin position="663"/>
        <end position="721"/>
    </location>
</feature>
<feature type="compositionally biased region" description="Polar residues" evidence="3">
    <location>
        <begin position="663"/>
        <end position="682"/>
    </location>
</feature>
<feature type="domain" description="DH" evidence="5">
    <location>
        <begin position="902"/>
        <end position="1094"/>
    </location>
</feature>
<sequence length="1716" mass="189243">MAYYSNGQYYNTTAQPPQPPPSQYQNAYARRSPSFDDGDDAGLGLNGGAADQYEYPTPERRRSSARQTDELFMGAFGTAAPAQRINSPTTAGVSYQRHTSLGRQQSVYNPQDYASTESPSSPLPYSVPTRTYSTTSHLPYNPAAYRESNIAPQSASPGYPYGSYPTGIAMPSPPQPYSPATPPAAQQQFSGGRTQSYSQRANAYPPANMYQTSALSSQSSFAYSPPAPPPVPALSGSAISPSDTWDHLPARQPSERQRYHYSRVSDSNLSPNNLPSPPLPGHGRSASHIENHTSPTFYPPSNSLPPTPGPPPPPHTVAPQRTDTLNRHPTQRALPPRPSPGSDSEPDYFNRSNGRFSPTAEALMQDDLFHQLETTLNARSPVIHVTDDESTTPIWASTGHNGGASNGHLTPDVADQRYSTYSDESDAEAAAGVAAMAMADEQDRIDAERRESGGPGGLFSAFTPALPPTPERNRAEEGSQSDDSYPAVDVDIYSGSFHPDFSYNGRLGTGIGTLREHANRSDPVSSSGSRRSQKTNDTGTIYDFDTIHPFPPFRTDARVDTSGTGGLADPSTLRRRLSYDEGDETGFVDTSAPAAGEPADMFFHPGMSTRRPLPPPPAGEPRFNRTASSPGPYASNSYSISTYAHGRPVFPAGPSDFTLLQSPAGSVPRSTSLLSHSSTPQIIQPIRSKTDAEERRLKQQQLRQSTAFGNDSGTEGLTPPNASAVALDLPALPAGKRFNPHKLAPNDFRKCTEPWALSSIISWLKSMTEGEQDLKQQAIVDGLVALFTHKVPTMNVADAETLSARVVNDMFKAGTLVHEEEWLKFSTETMTGVIYQLTGSGCYSPRLHDYHYPGRCYAHHCQRTLKKIDLQAQSSTRQSGTWAEFYELKKEDVEGVDGREVERQNVLHEIVTTEENYMSSIDVLRLLYRDALIRSQPPVIGPTKLKKFISAVFGKVDAVKKANEEHLLPQLKYRQQEQGPWIVGFSDIFREWIRKAKSAYIEYAAAFPYATLQIRQEAERNMLFRSFLEQARTNKMSNKLDWTTYLKEPITRLQRYGLLLDTVLKRTVKDSDEKRNLETAIEEIKQVTVECDARVAEMERKLEITDLQSKLILRPGMQADLNLDHLGRQLIHKGDLQRQGGSRFTWLETHALLFDHYLVLAKTVQHRDVDGGVKYEKYDVSRPPIPMDLLILESTNDEPVVRSSMKGISTVTTATVRGGTPADARLGGRTTANTERPTPGPLQHTNTSSSLASQASSSASTRTLVTTTSLDSSKDDKILYPFRIKHLGKDEYTLFAPNPQVRQSWCEKIIEAKTRHAAALFAQNAEPFRLRVMADSAFAYEGGTVGQKSIIIKNTPLDRAIQDVNKMFANTARPVPICRAKVNCATTFMQPYGKQMVAVGTDFGVFISEVDNPRGWSRAINNLKVTQVAVLEEFSLFLLISDKSLIAYHLDLVCPVGGAPPSSDSSRRAPQKLSGSRDVGFFATGRMKDRTLVFYKKREGLSSTFKVLEPVYQKSTEKRGRLLPKRGTTDFFREFDEFYIPTECTSLNLFHSSLAVSTAKGSFEVLTLDKKQPWSVPDLKAPHVAQIAARLQGQATLGMFRLSEGESGEFLCVFEDVAVYVNKHGDISRSVVMEFVGRAKSAALYGAYVLLFDADFVEVRNAQNGRLRQVIAGRDVKCLDDGAGMGKRTVKVAMQHPEVERCQIVVELLLNEGLKE</sequence>
<dbReference type="SMART" id="SM00325">
    <property type="entry name" value="RhoGEF"/>
    <property type="match status" value="1"/>
</dbReference>
<evidence type="ECO:0000259" key="5">
    <source>
        <dbReference type="PROSITE" id="PS50010"/>
    </source>
</evidence>
<dbReference type="InterPro" id="IPR035899">
    <property type="entry name" value="DBL_dom_sf"/>
</dbReference>
<dbReference type="PROSITE" id="PS50010">
    <property type="entry name" value="DH_2"/>
    <property type="match status" value="1"/>
</dbReference>
<dbReference type="SMART" id="SM00036">
    <property type="entry name" value="CNH"/>
    <property type="match status" value="1"/>
</dbReference>
<feature type="region of interest" description="Disordered" evidence="3">
    <location>
        <begin position="1214"/>
        <end position="1267"/>
    </location>
</feature>
<feature type="compositionally biased region" description="Pro residues" evidence="3">
    <location>
        <begin position="302"/>
        <end position="316"/>
    </location>
</feature>
<evidence type="ECO:0000256" key="2">
    <source>
        <dbReference type="ARBA" id="ARBA00022658"/>
    </source>
</evidence>
<dbReference type="InterPro" id="IPR000219">
    <property type="entry name" value="DH_dom"/>
</dbReference>
<evidence type="ECO:0000256" key="1">
    <source>
        <dbReference type="ARBA" id="ARBA00022553"/>
    </source>
</evidence>
<dbReference type="EMBL" id="JAPDRL010000021">
    <property type="protein sequence ID" value="KAJ9666205.1"/>
    <property type="molecule type" value="Genomic_DNA"/>
</dbReference>
<feature type="region of interest" description="Disordered" evidence="3">
    <location>
        <begin position="165"/>
        <end position="199"/>
    </location>
</feature>
<dbReference type="SUPFAM" id="SSF48065">
    <property type="entry name" value="DBL homology domain (DH-domain)"/>
    <property type="match status" value="1"/>
</dbReference>
<feature type="region of interest" description="Disordered" evidence="3">
    <location>
        <begin position="1"/>
        <end position="68"/>
    </location>
</feature>
<accession>A0ABQ9NY05</accession>
<dbReference type="PROSITE" id="PS50003">
    <property type="entry name" value="PH_DOMAIN"/>
    <property type="match status" value="1"/>
</dbReference>
<evidence type="ECO:0000259" key="4">
    <source>
        <dbReference type="PROSITE" id="PS50003"/>
    </source>
</evidence>
<feature type="compositionally biased region" description="Polar residues" evidence="3">
    <location>
        <begin position="102"/>
        <end position="120"/>
    </location>
</feature>